<feature type="transmembrane region" description="Helical" evidence="1">
    <location>
        <begin position="12"/>
        <end position="28"/>
    </location>
</feature>
<feature type="transmembrane region" description="Helical" evidence="1">
    <location>
        <begin position="181"/>
        <end position="197"/>
    </location>
</feature>
<organism evidence="2 3">
    <name type="scientific">Mesorhizobium mediterraneum</name>
    <dbReference type="NCBI Taxonomy" id="43617"/>
    <lineage>
        <taxon>Bacteria</taxon>
        <taxon>Pseudomonadati</taxon>
        <taxon>Pseudomonadota</taxon>
        <taxon>Alphaproteobacteria</taxon>
        <taxon>Hyphomicrobiales</taxon>
        <taxon>Phyllobacteriaceae</taxon>
        <taxon>Mesorhizobium</taxon>
    </lineage>
</organism>
<dbReference type="AlphaFoldDB" id="A0AB36R291"/>
<keyword evidence="1" id="KW-0472">Membrane</keyword>
<dbReference type="InterPro" id="IPR000462">
    <property type="entry name" value="CDP-OH_P_trans"/>
</dbReference>
<evidence type="ECO:0000256" key="1">
    <source>
        <dbReference type="SAM" id="Phobius"/>
    </source>
</evidence>
<evidence type="ECO:0000313" key="3">
    <source>
        <dbReference type="Proteomes" id="UP000216215"/>
    </source>
</evidence>
<protein>
    <recommendedName>
        <fullName evidence="4">CDP-diacylglycerol--serine O-phosphatidyltransferase</fullName>
    </recommendedName>
</protein>
<accession>A0AB36R291</accession>
<evidence type="ECO:0008006" key="4">
    <source>
        <dbReference type="Google" id="ProtNLM"/>
    </source>
</evidence>
<dbReference type="GO" id="GO:0008654">
    <property type="term" value="P:phospholipid biosynthetic process"/>
    <property type="evidence" value="ECO:0007669"/>
    <property type="project" value="InterPro"/>
</dbReference>
<feature type="transmembrane region" description="Helical" evidence="1">
    <location>
        <begin position="153"/>
        <end position="174"/>
    </location>
</feature>
<sequence>MVAALMDLPNIITLFGLCMSVIAIISTIKGKYELSLIFALFAVASDWVDGWVATWMRSRAPHMNEIGANLDSFADLVSSAIYPMVVVVCVSPDSVLNYVAAMFIACTGILRLSFFNVYGATPDGKVLGLPIAHNVLAMAAVVALASWLQMQAIWSKVAALYVLFAVANVSPFYFPRESPKIVPAVLLYIAAMCFLLWELT</sequence>
<name>A0AB36R291_9HYPH</name>
<dbReference type="Pfam" id="PF01066">
    <property type="entry name" value="CDP-OH_P_transf"/>
    <property type="match status" value="1"/>
</dbReference>
<keyword evidence="1" id="KW-1133">Transmembrane helix</keyword>
<feature type="transmembrane region" description="Helical" evidence="1">
    <location>
        <begin position="34"/>
        <end position="56"/>
    </location>
</feature>
<keyword evidence="3" id="KW-1185">Reference proteome</keyword>
<dbReference type="GO" id="GO:0016780">
    <property type="term" value="F:phosphotransferase activity, for other substituted phosphate groups"/>
    <property type="evidence" value="ECO:0007669"/>
    <property type="project" value="InterPro"/>
</dbReference>
<dbReference type="Gene3D" id="1.20.120.1760">
    <property type="match status" value="1"/>
</dbReference>
<dbReference type="GO" id="GO:0016020">
    <property type="term" value="C:membrane"/>
    <property type="evidence" value="ECO:0007669"/>
    <property type="project" value="InterPro"/>
</dbReference>
<evidence type="ECO:0000313" key="2">
    <source>
        <dbReference type="EMBL" id="PAP98579.1"/>
    </source>
</evidence>
<reference evidence="3" key="1">
    <citation type="submission" date="2017-08" db="EMBL/GenBank/DDBJ databases">
        <title>Mesorhizobium wenxinae sp. nov., a novel rhizobial species isolated from root nodules of chickpea (Cicer arietinum L.).</title>
        <authorList>
            <person name="Zhang J."/>
        </authorList>
    </citation>
    <scope>NUCLEOTIDE SEQUENCE [LARGE SCALE GENOMIC DNA]</scope>
    <source>
        <strain evidence="3">USDA 3392</strain>
    </source>
</reference>
<comment type="caution">
    <text evidence="2">The sequence shown here is derived from an EMBL/GenBank/DDBJ whole genome shotgun (WGS) entry which is preliminary data.</text>
</comment>
<dbReference type="InterPro" id="IPR043130">
    <property type="entry name" value="CDP-OH_PTrfase_TM_dom"/>
</dbReference>
<dbReference type="EMBL" id="NPKI01000044">
    <property type="protein sequence ID" value="PAP98579.1"/>
    <property type="molecule type" value="Genomic_DNA"/>
</dbReference>
<feature type="transmembrane region" description="Helical" evidence="1">
    <location>
        <begin position="95"/>
        <end position="114"/>
    </location>
</feature>
<proteinExistence type="predicted"/>
<gene>
    <name evidence="2" type="ORF">CIT25_30155</name>
</gene>
<dbReference type="Proteomes" id="UP000216215">
    <property type="component" value="Unassembled WGS sequence"/>
</dbReference>
<keyword evidence="1" id="KW-0812">Transmembrane</keyword>
<feature type="transmembrane region" description="Helical" evidence="1">
    <location>
        <begin position="126"/>
        <end position="147"/>
    </location>
</feature>